<dbReference type="EMBL" id="RWGY01000013">
    <property type="protein sequence ID" value="TVU27011.1"/>
    <property type="molecule type" value="Genomic_DNA"/>
</dbReference>
<sequence>MKEPESYLGEWRCIVHYPPIHEAINQWGELVYDVVLRGRTVLTDMEDELSREEAHRRGGWCVRYCGMVSESLRPRHHQSQPDQVVLLPDAGKDMVDFDPQHSLTMLVGTVVKLLSKETQKGWQNMSLAKRILFEMNHRGQLQGLQGCRSVWNRSSCSFTAAVT</sequence>
<organism evidence="1 2">
    <name type="scientific">Eragrostis curvula</name>
    <name type="common">weeping love grass</name>
    <dbReference type="NCBI Taxonomy" id="38414"/>
    <lineage>
        <taxon>Eukaryota</taxon>
        <taxon>Viridiplantae</taxon>
        <taxon>Streptophyta</taxon>
        <taxon>Embryophyta</taxon>
        <taxon>Tracheophyta</taxon>
        <taxon>Spermatophyta</taxon>
        <taxon>Magnoliopsida</taxon>
        <taxon>Liliopsida</taxon>
        <taxon>Poales</taxon>
        <taxon>Poaceae</taxon>
        <taxon>PACMAD clade</taxon>
        <taxon>Chloridoideae</taxon>
        <taxon>Eragrostideae</taxon>
        <taxon>Eragrostidinae</taxon>
        <taxon>Eragrostis</taxon>
    </lineage>
</organism>
<comment type="caution">
    <text evidence="1">The sequence shown here is derived from an EMBL/GenBank/DDBJ whole genome shotgun (WGS) entry which is preliminary data.</text>
</comment>
<dbReference type="Gramene" id="TVU27011">
    <property type="protein sequence ID" value="TVU27011"/>
    <property type="gene ID" value="EJB05_29589"/>
</dbReference>
<proteinExistence type="predicted"/>
<gene>
    <name evidence="1" type="ORF">EJB05_29589</name>
</gene>
<accession>A0A5J9UUP4</accession>
<name>A0A5J9UUP4_9POAL</name>
<evidence type="ECO:0000313" key="2">
    <source>
        <dbReference type="Proteomes" id="UP000324897"/>
    </source>
</evidence>
<reference evidence="1 2" key="1">
    <citation type="journal article" date="2019" name="Sci. Rep.">
        <title>A high-quality genome of Eragrostis curvula grass provides insights into Poaceae evolution and supports new strategies to enhance forage quality.</title>
        <authorList>
            <person name="Carballo J."/>
            <person name="Santos B.A.C.M."/>
            <person name="Zappacosta D."/>
            <person name="Garbus I."/>
            <person name="Selva J.P."/>
            <person name="Gallo C.A."/>
            <person name="Diaz A."/>
            <person name="Albertini E."/>
            <person name="Caccamo M."/>
            <person name="Echenique V."/>
        </authorList>
    </citation>
    <scope>NUCLEOTIDE SEQUENCE [LARGE SCALE GENOMIC DNA]</scope>
    <source>
        <strain evidence="2">cv. Victoria</strain>
        <tissue evidence="1">Leaf</tissue>
    </source>
</reference>
<evidence type="ECO:0000313" key="1">
    <source>
        <dbReference type="EMBL" id="TVU27011.1"/>
    </source>
</evidence>
<dbReference type="AlphaFoldDB" id="A0A5J9UUP4"/>
<keyword evidence="2" id="KW-1185">Reference proteome</keyword>
<protein>
    <submittedName>
        <fullName evidence="1">Uncharacterized protein</fullName>
    </submittedName>
</protein>
<dbReference type="Proteomes" id="UP000324897">
    <property type="component" value="Chromosome 2"/>
</dbReference>
<feature type="non-terminal residue" evidence="1">
    <location>
        <position position="1"/>
    </location>
</feature>